<dbReference type="InterPro" id="IPR054539">
    <property type="entry name" value="Beta-prop_PDH"/>
</dbReference>
<evidence type="ECO:0000313" key="5">
    <source>
        <dbReference type="Proteomes" id="UP000632154"/>
    </source>
</evidence>
<evidence type="ECO:0000313" key="4">
    <source>
        <dbReference type="EMBL" id="GHF94962.1"/>
    </source>
</evidence>
<keyword evidence="5" id="KW-1185">Reference proteome</keyword>
<dbReference type="InterPro" id="IPR011042">
    <property type="entry name" value="6-blade_b-propeller_TolB-like"/>
</dbReference>
<protein>
    <submittedName>
        <fullName evidence="4">Sorbosone dehydrogenase</fullName>
    </submittedName>
</protein>
<dbReference type="Gene3D" id="2.120.10.30">
    <property type="entry name" value="TolB, C-terminal domain"/>
    <property type="match status" value="1"/>
</dbReference>
<dbReference type="Proteomes" id="UP000632154">
    <property type="component" value="Unassembled WGS sequence"/>
</dbReference>
<keyword evidence="2" id="KW-0732">Signal</keyword>
<dbReference type="EMBL" id="BNAL01000003">
    <property type="protein sequence ID" value="GHF94962.1"/>
    <property type="molecule type" value="Genomic_DNA"/>
</dbReference>
<accession>A0ABQ3JYG6</accession>
<organism evidence="4 5">
    <name type="scientific">Deinococcus piscis</name>
    <dbReference type="NCBI Taxonomy" id="394230"/>
    <lineage>
        <taxon>Bacteria</taxon>
        <taxon>Thermotogati</taxon>
        <taxon>Deinococcota</taxon>
        <taxon>Deinococci</taxon>
        <taxon>Deinococcales</taxon>
        <taxon>Deinococcaceae</taxon>
        <taxon>Deinococcus</taxon>
    </lineage>
</organism>
<reference evidence="5" key="1">
    <citation type="journal article" date="2019" name="Int. J. Syst. Evol. Microbiol.">
        <title>The Global Catalogue of Microorganisms (GCM) 10K type strain sequencing project: providing services to taxonomists for standard genome sequencing and annotation.</title>
        <authorList>
            <consortium name="The Broad Institute Genomics Platform"/>
            <consortium name="The Broad Institute Genome Sequencing Center for Infectious Disease"/>
            <person name="Wu L."/>
            <person name="Ma J."/>
        </authorList>
    </citation>
    <scope>NUCLEOTIDE SEQUENCE [LARGE SCALE GENOMIC DNA]</scope>
    <source>
        <strain evidence="5">CGMCC 1.18439</strain>
    </source>
</reference>
<dbReference type="RefSeq" id="WP_229838835.1">
    <property type="nucleotide sequence ID" value="NZ_BNAL01000003.1"/>
</dbReference>
<name>A0ABQ3JYG6_9DEIO</name>
<evidence type="ECO:0000256" key="2">
    <source>
        <dbReference type="SAM" id="SignalP"/>
    </source>
</evidence>
<evidence type="ECO:0000256" key="1">
    <source>
        <dbReference type="SAM" id="MobiDB-lite"/>
    </source>
</evidence>
<feature type="compositionally biased region" description="Polar residues" evidence="1">
    <location>
        <begin position="41"/>
        <end position="61"/>
    </location>
</feature>
<sequence>MNKWTLTLACLLTSACAAPVQQSGQQTGAAQEQTAGAAASVTQTAPVSQRAVSETGTNQPSGFVPTAPQGFQVTLYAENFQKPRLLAVAPGGDVFVSDPDAGTVYVLPDRNADGVADSTLTFASGLNKPHGLAFYGNHLYIANTDGVVRLPYQPGQTQAQGGPEKIIDLPPNGGHWTRTIKFSPEGQLFVSTGSTCNVCEEQDERRAAVWVYDADGKGGRPYATGLRNAVGLEWHSGALWATNNGRDQLGDDLPPEGFYRLTDGGFYGWPYCYTVKPGQPQVWDQDFGGKDASVCQSATPAFALTTAHSAPLGMGFYTGAAFPAEYRELMFAGLHGSWNRSEKSGYKVVTVNPQTGEVGDFLTGFLSGGAVQGRPVDVAVASDGALLVTDDGAGRVWRVAWADSGQ</sequence>
<dbReference type="Pfam" id="PF22807">
    <property type="entry name" value="TrAA12"/>
    <property type="match status" value="1"/>
</dbReference>
<feature type="domain" description="Pyrroloquinoline quinone-dependent pyranose dehydrogenase beta-propeller" evidence="3">
    <location>
        <begin position="66"/>
        <end position="353"/>
    </location>
</feature>
<comment type="caution">
    <text evidence="4">The sequence shown here is derived from an EMBL/GenBank/DDBJ whole genome shotgun (WGS) entry which is preliminary data.</text>
</comment>
<dbReference type="PANTHER" id="PTHR33546">
    <property type="entry name" value="LARGE, MULTIFUNCTIONAL SECRETED PROTEIN-RELATED"/>
    <property type="match status" value="1"/>
</dbReference>
<dbReference type="SUPFAM" id="SSF50952">
    <property type="entry name" value="Soluble quinoprotein glucose dehydrogenase"/>
    <property type="match status" value="1"/>
</dbReference>
<proteinExistence type="predicted"/>
<dbReference type="PANTHER" id="PTHR33546:SF1">
    <property type="entry name" value="LARGE, MULTIFUNCTIONAL SECRETED PROTEIN"/>
    <property type="match status" value="1"/>
</dbReference>
<feature type="signal peptide" evidence="2">
    <location>
        <begin position="1"/>
        <end position="17"/>
    </location>
</feature>
<evidence type="ECO:0000259" key="3">
    <source>
        <dbReference type="Pfam" id="PF22807"/>
    </source>
</evidence>
<gene>
    <name evidence="4" type="ORF">GCM10017783_03570</name>
</gene>
<dbReference type="InterPro" id="IPR011041">
    <property type="entry name" value="Quinoprot_gluc/sorb_DH_b-prop"/>
</dbReference>
<feature type="chain" id="PRO_5045590959" evidence="2">
    <location>
        <begin position="18"/>
        <end position="406"/>
    </location>
</feature>
<feature type="region of interest" description="Disordered" evidence="1">
    <location>
        <begin position="41"/>
        <end position="64"/>
    </location>
</feature>
<dbReference type="PROSITE" id="PS51257">
    <property type="entry name" value="PROKAR_LIPOPROTEIN"/>
    <property type="match status" value="1"/>
</dbReference>